<name>A0A133U577_9EURY</name>
<evidence type="ECO:0000313" key="2">
    <source>
        <dbReference type="Proteomes" id="UP000070589"/>
    </source>
</evidence>
<organism evidence="1 2">
    <name type="scientific">candidate division MSBL1 archaeon SCGC-AAA259D14</name>
    <dbReference type="NCBI Taxonomy" id="1698261"/>
    <lineage>
        <taxon>Archaea</taxon>
        <taxon>Methanobacteriati</taxon>
        <taxon>Methanobacteriota</taxon>
        <taxon>candidate division MSBL1</taxon>
    </lineage>
</organism>
<gene>
    <name evidence="1" type="ORF">AKJ62_03290</name>
</gene>
<accession>A0A133U577</accession>
<sequence length="61" mass="7325">MPEMRRGGSRKAQHRLENLGLRIREDTLGRVMKEDPYLHFPAYLIQIERRTPEFTDRGLWS</sequence>
<reference evidence="1 2" key="1">
    <citation type="journal article" date="2016" name="Sci. Rep.">
        <title>Metabolic traits of an uncultured archaeal lineage -MSBL1- from brine pools of the Red Sea.</title>
        <authorList>
            <person name="Mwirichia R."/>
            <person name="Alam I."/>
            <person name="Rashid M."/>
            <person name="Vinu M."/>
            <person name="Ba-Alawi W."/>
            <person name="Anthony Kamau A."/>
            <person name="Kamanda Ngugi D."/>
            <person name="Goker M."/>
            <person name="Klenk H.P."/>
            <person name="Bajic V."/>
            <person name="Stingl U."/>
        </authorList>
    </citation>
    <scope>NUCLEOTIDE SEQUENCE [LARGE SCALE GENOMIC DNA]</scope>
    <source>
        <strain evidence="1">SCGC-AAA259D14</strain>
    </source>
</reference>
<proteinExistence type="predicted"/>
<dbReference type="Proteomes" id="UP000070589">
    <property type="component" value="Unassembled WGS sequence"/>
</dbReference>
<comment type="caution">
    <text evidence="1">The sequence shown here is derived from an EMBL/GenBank/DDBJ whole genome shotgun (WGS) entry which is preliminary data.</text>
</comment>
<evidence type="ECO:0000313" key="1">
    <source>
        <dbReference type="EMBL" id="KXA89353.1"/>
    </source>
</evidence>
<protein>
    <submittedName>
        <fullName evidence="1">Uncharacterized protein</fullName>
    </submittedName>
</protein>
<keyword evidence="2" id="KW-1185">Reference proteome</keyword>
<dbReference type="EMBL" id="LHXL01000041">
    <property type="protein sequence ID" value="KXA89353.1"/>
    <property type="molecule type" value="Genomic_DNA"/>
</dbReference>
<dbReference type="AlphaFoldDB" id="A0A133U577"/>